<evidence type="ECO:0000256" key="4">
    <source>
        <dbReference type="ARBA" id="ARBA00022722"/>
    </source>
</evidence>
<feature type="region of interest" description="Disordered" evidence="8">
    <location>
        <begin position="1"/>
        <end position="21"/>
    </location>
</feature>
<dbReference type="InterPro" id="IPR050951">
    <property type="entry name" value="Retrovirus_Pol_polyprotein"/>
</dbReference>
<feature type="domain" description="Reverse transcriptase" evidence="9">
    <location>
        <begin position="137"/>
        <end position="321"/>
    </location>
</feature>
<sequence length="771" mass="88747">MAGLCEGGNEPPGSLKATVKSGRRTEVTNETLRIFFSTLCCFHRSWLFHDEEVTTALAASRLFLLQLFLFGVPVTHQGFRHFQPLATRVAASLDDCPDNRSPRIHVRWERAFVQQSLVTGLPKAHQDEVQKQVEIMLEQDIIKPSQSPWNFPLLVVPKKIDASGKRKWRICVDFRQLNNETIGDSFPLPNIQDILDKLGRARYFSALDCASGYWQIPLAKEDQCKTAFSTTSGHFEFKRMPFGLKSAPATFQRFMNTILSHMIGTRCFVYVDDLIIAGETLEEHHTRLRSVFDLFRQYQVQIEPDKCEFLKEELKYLGHIITKEGISPDNDKVKVIQEFPTPKNAKDVKSFLGLAGYYRKFIVNFSKISKSLNDLLKKGKSWQWSEEEEKSFQRLKRALSEAPVLQFPDFTKPFVLTTDASNVAIGAILSQGIIGKDKPIAYASRTLNGAELNYSTTDKELLAIIWACKHFRPYLLGTKFTLVTDHQPLKWMMNVKDPGSRILRWRLLLEEYDFEVIHKAGKRNVNADCLSRITFNVDVERKTLEMDEDRKYRIMKELHECPIGGHQGVQRTYERIKLYCSWPDMLKDITNYIRNCKTCQVNKTQQVIPKAPMQITDTPENVWDKIALDIVGPLTQSLDGNKYILTCQDMLSKYIIAVPMIDMTVESVTQAFVNNIILQFGICHVILTDQGSQFMSKVFHEICKLLKIDKIHTSAYHPESNGSLERAHKVLVEYLRCYCTKKQDEWDKWLPFAVFTYNTTPHSSTKYTPMK</sequence>
<evidence type="ECO:0000313" key="11">
    <source>
        <dbReference type="EMBL" id="KAJ4437265.1"/>
    </source>
</evidence>
<dbReference type="InterPro" id="IPR043128">
    <property type="entry name" value="Rev_trsase/Diguanyl_cyclase"/>
</dbReference>
<dbReference type="PANTHER" id="PTHR37984">
    <property type="entry name" value="PROTEIN CBG26694"/>
    <property type="match status" value="1"/>
</dbReference>
<reference evidence="11 12" key="1">
    <citation type="journal article" date="2022" name="Allergy">
        <title>Genome assembly and annotation of Periplaneta americana reveal a comprehensive cockroach allergen profile.</title>
        <authorList>
            <person name="Wang L."/>
            <person name="Xiong Q."/>
            <person name="Saelim N."/>
            <person name="Wang L."/>
            <person name="Nong W."/>
            <person name="Wan A.T."/>
            <person name="Shi M."/>
            <person name="Liu X."/>
            <person name="Cao Q."/>
            <person name="Hui J.H.L."/>
            <person name="Sookrung N."/>
            <person name="Leung T.F."/>
            <person name="Tungtrongchitr A."/>
            <person name="Tsui S.K.W."/>
        </authorList>
    </citation>
    <scope>NUCLEOTIDE SEQUENCE [LARGE SCALE GENOMIC DNA]</scope>
    <source>
        <strain evidence="11">PWHHKU_190912</strain>
    </source>
</reference>
<keyword evidence="2" id="KW-0808">Transferase</keyword>
<evidence type="ECO:0000256" key="7">
    <source>
        <dbReference type="ARBA" id="ARBA00022918"/>
    </source>
</evidence>
<dbReference type="Gene3D" id="3.30.420.10">
    <property type="entry name" value="Ribonuclease H-like superfamily/Ribonuclease H"/>
    <property type="match status" value="1"/>
</dbReference>
<dbReference type="Proteomes" id="UP001148838">
    <property type="component" value="Unassembled WGS sequence"/>
</dbReference>
<dbReference type="PROSITE" id="PS50878">
    <property type="entry name" value="RT_POL"/>
    <property type="match status" value="1"/>
</dbReference>
<proteinExistence type="predicted"/>
<keyword evidence="3" id="KW-0548">Nucleotidyltransferase</keyword>
<dbReference type="PANTHER" id="PTHR37984:SF5">
    <property type="entry name" value="PROTEIN NYNRIN-LIKE"/>
    <property type="match status" value="1"/>
</dbReference>
<dbReference type="SUPFAM" id="SSF53098">
    <property type="entry name" value="Ribonuclease H-like"/>
    <property type="match status" value="1"/>
</dbReference>
<feature type="domain" description="Integrase catalytic" evidence="10">
    <location>
        <begin position="615"/>
        <end position="771"/>
    </location>
</feature>
<evidence type="ECO:0000259" key="9">
    <source>
        <dbReference type="PROSITE" id="PS50878"/>
    </source>
</evidence>
<keyword evidence="4" id="KW-0540">Nuclease</keyword>
<organism evidence="11 12">
    <name type="scientific">Periplaneta americana</name>
    <name type="common">American cockroach</name>
    <name type="synonym">Blatta americana</name>
    <dbReference type="NCBI Taxonomy" id="6978"/>
    <lineage>
        <taxon>Eukaryota</taxon>
        <taxon>Metazoa</taxon>
        <taxon>Ecdysozoa</taxon>
        <taxon>Arthropoda</taxon>
        <taxon>Hexapoda</taxon>
        <taxon>Insecta</taxon>
        <taxon>Pterygota</taxon>
        <taxon>Neoptera</taxon>
        <taxon>Polyneoptera</taxon>
        <taxon>Dictyoptera</taxon>
        <taxon>Blattodea</taxon>
        <taxon>Blattoidea</taxon>
        <taxon>Blattidae</taxon>
        <taxon>Blattinae</taxon>
        <taxon>Periplaneta</taxon>
    </lineage>
</organism>
<evidence type="ECO:0000256" key="8">
    <source>
        <dbReference type="SAM" id="MobiDB-lite"/>
    </source>
</evidence>
<dbReference type="CDD" id="cd09274">
    <property type="entry name" value="RNase_HI_RT_Ty3"/>
    <property type="match status" value="1"/>
</dbReference>
<keyword evidence="12" id="KW-1185">Reference proteome</keyword>
<dbReference type="Pfam" id="PF17921">
    <property type="entry name" value="Integrase_H2C2"/>
    <property type="match status" value="1"/>
</dbReference>
<dbReference type="InterPro" id="IPR036397">
    <property type="entry name" value="RNaseH_sf"/>
</dbReference>
<evidence type="ECO:0000256" key="6">
    <source>
        <dbReference type="ARBA" id="ARBA00022801"/>
    </source>
</evidence>
<dbReference type="SUPFAM" id="SSF56672">
    <property type="entry name" value="DNA/RNA polymerases"/>
    <property type="match status" value="1"/>
</dbReference>
<dbReference type="InterPro" id="IPR001584">
    <property type="entry name" value="Integrase_cat-core"/>
</dbReference>
<keyword evidence="7" id="KW-0695">RNA-directed DNA polymerase</keyword>
<name>A0ABQ8SUZ5_PERAM</name>
<protein>
    <recommendedName>
        <fullName evidence="1">RNA-directed DNA polymerase</fullName>
        <ecNumber evidence="1">2.7.7.49</ecNumber>
    </recommendedName>
</protein>
<dbReference type="Gene3D" id="3.30.70.270">
    <property type="match status" value="2"/>
</dbReference>
<evidence type="ECO:0000313" key="12">
    <source>
        <dbReference type="Proteomes" id="UP001148838"/>
    </source>
</evidence>
<accession>A0ABQ8SUZ5</accession>
<evidence type="ECO:0000259" key="10">
    <source>
        <dbReference type="PROSITE" id="PS50994"/>
    </source>
</evidence>
<dbReference type="Pfam" id="PF00665">
    <property type="entry name" value="rve"/>
    <property type="match status" value="1"/>
</dbReference>
<dbReference type="InterPro" id="IPR000477">
    <property type="entry name" value="RT_dom"/>
</dbReference>
<evidence type="ECO:0000256" key="5">
    <source>
        <dbReference type="ARBA" id="ARBA00022759"/>
    </source>
</evidence>
<dbReference type="EC" id="2.7.7.49" evidence="1"/>
<dbReference type="InterPro" id="IPR041373">
    <property type="entry name" value="RT_RNaseH"/>
</dbReference>
<dbReference type="InterPro" id="IPR043502">
    <property type="entry name" value="DNA/RNA_pol_sf"/>
</dbReference>
<dbReference type="Gene3D" id="1.10.340.70">
    <property type="match status" value="1"/>
</dbReference>
<evidence type="ECO:0000256" key="1">
    <source>
        <dbReference type="ARBA" id="ARBA00012493"/>
    </source>
</evidence>
<dbReference type="Pfam" id="PF00078">
    <property type="entry name" value="RVT_1"/>
    <property type="match status" value="1"/>
</dbReference>
<keyword evidence="5" id="KW-0255">Endonuclease</keyword>
<dbReference type="InterPro" id="IPR012337">
    <property type="entry name" value="RNaseH-like_sf"/>
</dbReference>
<dbReference type="EMBL" id="JAJSOF020000021">
    <property type="protein sequence ID" value="KAJ4437265.1"/>
    <property type="molecule type" value="Genomic_DNA"/>
</dbReference>
<evidence type="ECO:0000256" key="3">
    <source>
        <dbReference type="ARBA" id="ARBA00022695"/>
    </source>
</evidence>
<dbReference type="Pfam" id="PF17917">
    <property type="entry name" value="RT_RNaseH"/>
    <property type="match status" value="1"/>
</dbReference>
<comment type="caution">
    <text evidence="11">The sequence shown here is derived from an EMBL/GenBank/DDBJ whole genome shotgun (WGS) entry which is preliminary data.</text>
</comment>
<dbReference type="InterPro" id="IPR041588">
    <property type="entry name" value="Integrase_H2C2"/>
</dbReference>
<dbReference type="Gene3D" id="3.10.10.10">
    <property type="entry name" value="HIV Type 1 Reverse Transcriptase, subunit A, domain 1"/>
    <property type="match status" value="1"/>
</dbReference>
<gene>
    <name evidence="11" type="ORF">ANN_17402</name>
</gene>
<keyword evidence="6" id="KW-0378">Hydrolase</keyword>
<dbReference type="CDD" id="cd01647">
    <property type="entry name" value="RT_LTR"/>
    <property type="match status" value="1"/>
</dbReference>
<evidence type="ECO:0000256" key="2">
    <source>
        <dbReference type="ARBA" id="ARBA00022679"/>
    </source>
</evidence>
<dbReference type="PROSITE" id="PS50994">
    <property type="entry name" value="INTEGRASE"/>
    <property type="match status" value="1"/>
</dbReference>